<proteinExistence type="predicted"/>
<name>A0A3D8J521_9HELI</name>
<reference evidence="2 3" key="1">
    <citation type="submission" date="2018-04" db="EMBL/GenBank/DDBJ databases">
        <title>Novel Campyloabacter and Helicobacter Species and Strains.</title>
        <authorList>
            <person name="Mannion A.J."/>
            <person name="Shen Z."/>
            <person name="Fox J.G."/>
        </authorList>
    </citation>
    <scope>NUCLEOTIDE SEQUENCE [LARGE SCALE GENOMIC DNA]</scope>
    <source>
        <strain evidence="2 3">MIT 04-9362</strain>
    </source>
</reference>
<dbReference type="AlphaFoldDB" id="A0A3D8J521"/>
<dbReference type="EMBL" id="NXLX01000025">
    <property type="protein sequence ID" value="RDU71881.1"/>
    <property type="molecule type" value="Genomic_DNA"/>
</dbReference>
<accession>A0A3D8J521</accession>
<comment type="caution">
    <text evidence="2">The sequence shown here is derived from an EMBL/GenBank/DDBJ whole genome shotgun (WGS) entry which is preliminary data.</text>
</comment>
<evidence type="ECO:0000313" key="3">
    <source>
        <dbReference type="Proteomes" id="UP000256695"/>
    </source>
</evidence>
<feature type="chain" id="PRO_5017807317" description="Autotransporter domain-containing protein" evidence="1">
    <location>
        <begin position="24"/>
        <end position="423"/>
    </location>
</feature>
<sequence length="423" mass="44816">MKLKTFMATALAGILGSSTFASAKTEYILKPDRWNGGTVGLGNLKGGGGGKFTLNVNADQNIFFNILSSSTSWASGIIFDRSSYSSLNLSSTTMEFGTIFSSSHVATGIKNQFNNLDLYLRDKSAVDIAFLANIVGNLQASGFWLDNSAFALKTGTISFEESITATNGIASGFYVVGQSRSGSVEISSAYAEAAQVKINKITGREAYGLLYEINHNGNNLTIDSGLYLNHNERGGIFINSIQSANGNAALLMSYGNTSITLNNLAVMKVGSINSASQAYGIAINDGNASIFLNKGSLLSIDSLTAQRGAYGFYVAGNNYSGAYFTLKTSDGAMASINNISSKTNDAYGILTDKSLTLEAYQDTSAIKFGTILSLQGNAYGIKSHSYSRLNALNGGKIIFETIKGQNAYGIQSNYDVILKPQGN</sequence>
<organism evidence="2 3">
    <name type="scientific">Helicobacter anseris</name>
    <dbReference type="NCBI Taxonomy" id="375926"/>
    <lineage>
        <taxon>Bacteria</taxon>
        <taxon>Pseudomonadati</taxon>
        <taxon>Campylobacterota</taxon>
        <taxon>Epsilonproteobacteria</taxon>
        <taxon>Campylobacterales</taxon>
        <taxon>Helicobacteraceae</taxon>
        <taxon>Helicobacter</taxon>
    </lineage>
</organism>
<dbReference type="Proteomes" id="UP000256695">
    <property type="component" value="Unassembled WGS sequence"/>
</dbReference>
<feature type="non-terminal residue" evidence="2">
    <location>
        <position position="423"/>
    </location>
</feature>
<evidence type="ECO:0008006" key="4">
    <source>
        <dbReference type="Google" id="ProtNLM"/>
    </source>
</evidence>
<gene>
    <name evidence="2" type="ORF">CQA57_07440</name>
</gene>
<feature type="signal peptide" evidence="1">
    <location>
        <begin position="1"/>
        <end position="23"/>
    </location>
</feature>
<evidence type="ECO:0000256" key="1">
    <source>
        <dbReference type="SAM" id="SignalP"/>
    </source>
</evidence>
<keyword evidence="1" id="KW-0732">Signal</keyword>
<protein>
    <recommendedName>
        <fullName evidence="4">Autotransporter domain-containing protein</fullName>
    </recommendedName>
</protein>
<keyword evidence="3" id="KW-1185">Reference proteome</keyword>
<dbReference type="RefSeq" id="WP_147288366.1">
    <property type="nucleotide sequence ID" value="NZ_NXLX01000025.1"/>
</dbReference>
<evidence type="ECO:0000313" key="2">
    <source>
        <dbReference type="EMBL" id="RDU71881.1"/>
    </source>
</evidence>